<evidence type="ECO:0000313" key="1">
    <source>
        <dbReference type="EMBL" id="NKE60067.1"/>
    </source>
</evidence>
<gene>
    <name evidence="1" type="ORF">FXN61_26000</name>
</gene>
<dbReference type="RefSeq" id="WP_167976727.1">
    <property type="nucleotide sequence ID" value="NZ_VSRL01000106.1"/>
</dbReference>
<sequence length="285" mass="30285">MDRTKSGLRRLSAVLVAVLGATAITIVSLPKWDGEPPPVVPVTEAENTATALQAARRQRQPVVATELTTATRLVSALPDGSLRAQVNAVPVRTQKNGRWTALDATLSAAPDGTVVPKAVDTDLVLSGGGRAPLLKFGTPGRSVTMTWPQELQAPVLDGPTATYRSVLPDVDLVLTAQSSGGVTQRLLVHKPQALASVKFGLSAEGLKVRVAEGNRIEAVDDKGEVVFSTPPAEMWDASEERRAPVGVETDATSLTLKPDTKLLTDPAVRFPVTVDPDWWPNTRKD</sequence>
<name>A0ABX1FNB3_9PSEU</name>
<proteinExistence type="predicted"/>
<keyword evidence="2" id="KW-1185">Reference proteome</keyword>
<dbReference type="EMBL" id="VSRL01000106">
    <property type="protein sequence ID" value="NKE60067.1"/>
    <property type="molecule type" value="Genomic_DNA"/>
</dbReference>
<dbReference type="Proteomes" id="UP001515943">
    <property type="component" value="Unassembled WGS sequence"/>
</dbReference>
<protein>
    <submittedName>
        <fullName evidence="1">Uncharacterized protein</fullName>
    </submittedName>
</protein>
<evidence type="ECO:0000313" key="2">
    <source>
        <dbReference type="Proteomes" id="UP001515943"/>
    </source>
</evidence>
<reference evidence="1 2" key="1">
    <citation type="submission" date="2019-08" db="EMBL/GenBank/DDBJ databases">
        <title>Lentzea from Indian Himalayas.</title>
        <authorList>
            <person name="Mandal S."/>
            <person name="Mallick Gupta A."/>
            <person name="Maiti P.K."/>
            <person name="Sarkar J."/>
            <person name="Mandal S."/>
        </authorList>
    </citation>
    <scope>NUCLEOTIDE SEQUENCE [LARGE SCALE GENOMIC DNA]</scope>
    <source>
        <strain evidence="1 2">PSKA42</strain>
    </source>
</reference>
<organism evidence="1 2">
    <name type="scientific">Lentzea indica</name>
    <dbReference type="NCBI Taxonomy" id="2604800"/>
    <lineage>
        <taxon>Bacteria</taxon>
        <taxon>Bacillati</taxon>
        <taxon>Actinomycetota</taxon>
        <taxon>Actinomycetes</taxon>
        <taxon>Pseudonocardiales</taxon>
        <taxon>Pseudonocardiaceae</taxon>
        <taxon>Lentzea</taxon>
    </lineage>
</organism>
<accession>A0ABX1FNB3</accession>
<comment type="caution">
    <text evidence="1">The sequence shown here is derived from an EMBL/GenBank/DDBJ whole genome shotgun (WGS) entry which is preliminary data.</text>
</comment>